<keyword evidence="1" id="KW-0596">Phosphopantetheine</keyword>
<proteinExistence type="predicted"/>
<dbReference type="SUPFAM" id="SSF55048">
    <property type="entry name" value="Probable ACP-binding domain of malonyl-CoA ACP transacylase"/>
    <property type="match status" value="1"/>
</dbReference>
<feature type="region of interest" description="Disordered" evidence="6">
    <location>
        <begin position="1260"/>
        <end position="1280"/>
    </location>
</feature>
<dbReference type="InterPro" id="IPR041068">
    <property type="entry name" value="HTH_51"/>
</dbReference>
<dbReference type="Pfam" id="PF00698">
    <property type="entry name" value="Acyl_transf_1"/>
    <property type="match status" value="1"/>
</dbReference>
<dbReference type="Gene3D" id="3.10.129.110">
    <property type="entry name" value="Polyketide synthase dehydratase"/>
    <property type="match status" value="1"/>
</dbReference>
<dbReference type="GO" id="GO:0016787">
    <property type="term" value="F:hydrolase activity"/>
    <property type="evidence" value="ECO:0007669"/>
    <property type="project" value="InterPro"/>
</dbReference>
<dbReference type="GO" id="GO:0006633">
    <property type="term" value="P:fatty acid biosynthetic process"/>
    <property type="evidence" value="ECO:0007669"/>
    <property type="project" value="TreeGrafter"/>
</dbReference>
<dbReference type="GO" id="GO:0008168">
    <property type="term" value="F:methyltransferase activity"/>
    <property type="evidence" value="ECO:0007669"/>
    <property type="project" value="UniProtKB-KW"/>
</dbReference>
<dbReference type="InterPro" id="IPR014043">
    <property type="entry name" value="Acyl_transferase_dom"/>
</dbReference>
<dbReference type="InterPro" id="IPR016036">
    <property type="entry name" value="Malonyl_transacylase_ACP-bd"/>
</dbReference>
<feature type="region of interest" description="Disordered" evidence="6">
    <location>
        <begin position="1726"/>
        <end position="1746"/>
    </location>
</feature>
<dbReference type="InterPro" id="IPR001227">
    <property type="entry name" value="Ac_transferase_dom_sf"/>
</dbReference>
<dbReference type="VEuPathDB" id="FungiDB:ASPZODRAFT_117623"/>
<keyword evidence="4" id="KW-0511">Multifunctional enzyme</keyword>
<evidence type="ECO:0000313" key="11">
    <source>
        <dbReference type="EMBL" id="OJJ46787.1"/>
    </source>
</evidence>
<dbReference type="SMART" id="SM00825">
    <property type="entry name" value="PKS_KS"/>
    <property type="match status" value="1"/>
</dbReference>
<gene>
    <name evidence="11" type="ORF">ASPZODRAFT_117623</name>
</gene>
<feature type="signal peptide" evidence="7">
    <location>
        <begin position="1"/>
        <end position="16"/>
    </location>
</feature>
<dbReference type="Gene3D" id="3.40.366.10">
    <property type="entry name" value="Malonyl-Coenzyme A Acyl Carrier Protein, domain 2"/>
    <property type="match status" value="1"/>
</dbReference>
<dbReference type="Pfam" id="PF07859">
    <property type="entry name" value="Abhydrolase_3"/>
    <property type="match status" value="1"/>
</dbReference>
<dbReference type="PROSITE" id="PS50075">
    <property type="entry name" value="CARRIER"/>
    <property type="match status" value="1"/>
</dbReference>
<dbReference type="PROSITE" id="PS00012">
    <property type="entry name" value="PHOSPHOPANTETHEINE"/>
    <property type="match status" value="1"/>
</dbReference>
<dbReference type="InterPro" id="IPR042104">
    <property type="entry name" value="PKS_dehydratase_sf"/>
</dbReference>
<dbReference type="CDD" id="cd02440">
    <property type="entry name" value="AdoMet_MTases"/>
    <property type="match status" value="1"/>
</dbReference>
<dbReference type="GO" id="GO:0032259">
    <property type="term" value="P:methylation"/>
    <property type="evidence" value="ECO:0007669"/>
    <property type="project" value="UniProtKB-KW"/>
</dbReference>
<evidence type="ECO:0000256" key="3">
    <source>
        <dbReference type="ARBA" id="ARBA00022679"/>
    </source>
</evidence>
<dbReference type="Gene3D" id="3.40.50.1820">
    <property type="entry name" value="alpha/beta hydrolase"/>
    <property type="match status" value="1"/>
</dbReference>
<dbReference type="SUPFAM" id="SSF47336">
    <property type="entry name" value="ACP-like"/>
    <property type="match status" value="1"/>
</dbReference>
<dbReference type="InterPro" id="IPR020806">
    <property type="entry name" value="PKS_PP-bd"/>
</dbReference>
<feature type="domain" description="Ketosynthase family 3 (KS3)" evidence="9">
    <location>
        <begin position="29"/>
        <end position="449"/>
    </location>
</feature>
<dbReference type="InterPro" id="IPR009081">
    <property type="entry name" value="PP-bd_ACP"/>
</dbReference>
<dbReference type="CDD" id="cd00833">
    <property type="entry name" value="PKS"/>
    <property type="match status" value="1"/>
</dbReference>
<keyword evidence="7" id="KW-0732">Signal</keyword>
<dbReference type="InterPro" id="IPR014030">
    <property type="entry name" value="Ketoacyl_synth_N"/>
</dbReference>
<sequence>MVTHLFSMMATTAAAAAGGAPPPSLPPATADIAVVGMACRFPGADSADAFWDLLRDGRTTERPVPAHRLPLANHWRTSAELGGNARGHFLDTIDSFDNRFFGITAREAAAMDPQQRLLLETAYQALESAGYFAREDASRHVGCYIGGFSTDYNDNIASHRASAFAALGSLKGFQSGRISHFFGWTGPSLTIDTVCSSSGVAIDAACKSLRAGDCDYALAGGVSLLTSPFAYQNLAAASFLSPEGRIKPFDAAADGYSRAEGVGLVVLMPLAAAQDAGHPILGVIRASLVRQSRARNITVPHTDSQATLYRSLLAQAGVEPYEVTYLEAHGTGTRIGDVPEYEGIRQVFGGADRPQTLHFASLKANIGHAEGASGVAALIKTLLMLRHAQIPPQANLVTINPRITNLAGQRLAIPRQLEPWAPAVVGGPRRAVLNNFGAAGSISAVLLQEYTPVSQDSHATISGSCPPWPRYPVCLAAHTFSSLQRSCAALLHYIESSDASLADLCFALYRRANRTLPVRRCFAVSSREDLCVQLRRIVDDPSSPSLADSEPEQKQQPVVLAFGGQSTRRVHVPRSLFDSCVLFRAHLEACDNTLTRLGYPSIFPTILEEENDDATVASTAGGALALQTMQFALQYATARAWVDSGLRVDCLLGHSLGQLVALVVSGSLSLEDGLRFVCGRAALIDSSWGDDPGGMVSIQNSDQSVIETICKRVQQILLVDDPSPRRLEIACHNGPTSHVLVGSTAEISALVKVLQDEFDSVAFKRLDVTHGFHSKLTEPILPQLHGLAQTLSFQPPMIPLEPCTENEQSAVTQLTADALVAHTRQPVFFAAAARRIQQRLGSCVWLEVGTKALGTLRVALSEDVTRHSLYPGQLQQSTIADTTTQLWSQGYGGSFWPFHALQTSSYTLLQLPPYQFDQAKHWLPWNLNTESSTSSNEGSLPKADSDRLLSPLGPSSFRINSGSTEWQAAVSGHRVLGQPTLPASLYLDMVLQAVRQLLRDAVPEGLMPHIDGFRIRSPLGGSQQKQQQLTLHLEHDNKGPSGGQRWQFSFRESAANSSTSTGIPAADGQVTLLPMPDGAGELARTGRLLSKMGLGAAKKQQEDGSVLQQPLIYTLLSPAIEYEPRYRTLCRAILLDDKVVCASGSRPTTGAPTLPIIDACFQAAGLHANAVLERTRQPGTAMVCVSMEKVQWHGLSAGAAPTGSLELLAITTASETDTNANDAVYDVFARDEATHEVVLIVSRLRFRRIGRSSLVRKPPSLPLLSMPSSPPAKAATQDRQQANSTAAVQLQKLLSALTDVPTKNISPSSNLASLGIDSLMAAELQREINSSFGLSVSQQELQVDTFGDLVAVVDSRGSPNSLPAGQGEARHSSIATSGNSVSDLLRRHIELPPTVSPSCRLADLGVDSLLAIEIANDLRNEGHSHDAVEITPETKLSDLGMLPVTAAGSSSPVWSSSSFPSPSPSSPSSINAPISLPGDGHAWRVSPQKALHQTTLAFHGLATEAGCHGFWREIVPLQAQLLQAYVLEAFEQMGVDLRLLSPGEAIPNLPVVEPRYTRLRTVLLDLLREGELVDYTGSQYIRSDRPLPLDKPTSATLHERLVREHPAYSLETRLLQVTGPRLAKFLTGEEDPLHSLFGNEQSKQLLTDVYTHSPMFLLMSRLLAHFVGVVAAKFGAARPLRVLEVGAGTGGTTVWLLDSLAAAGIAVEYVFTDISSSLVSAARRRFGKEQQQQQQQQKSRSGHGAGGHVTMGFAVLDIEKPPPQEMLGSFDVVLSTLCVHATRDLACSLANIRQLLRPGGFVALAEFTRRIPWLDLVFGLLDGWWRHSDGRQHALASVAVWHQAMERAGFTQASQTSGRSLEAQTGRIVCGFQSPVDEDDGGDDGQGVGKALGGGFPALDDLERETVCFQQVDDVHLRADIYYPHDVDVLPPKKWPVALLIHGGGHIMLSRRDVPSRQVSWLLDHGILPISIDYRLCPEVSILDGPIEDVGEAFVWARRQLPRITPRHGNIQFDGGKVGVVGWSSGAMLALSTGWTAPSHGVKAPEAAVAFYCPVDYQDEYWKTPNDHAGDVIGSYNLMDGVKDRPVASYPITSSEWMDPSHARSRILIHMIRQGQTLPVLYRGLGKGEEDDSHHSMSQPSAEQGQLFNPYAYMVNGGYRTPTYFVHGQADCFVPWQQAQKGYDVLRKNQIPSGLSLVKDEGHLFDIDYHDPRGEKWAACEQAYLFLHSILVR</sequence>
<feature type="region of interest" description="C-terminal hotdog fold" evidence="5">
    <location>
        <begin position="1103"/>
        <end position="1255"/>
    </location>
</feature>
<dbReference type="PROSITE" id="PS52004">
    <property type="entry name" value="KS3_2"/>
    <property type="match status" value="1"/>
</dbReference>
<dbReference type="SUPFAM" id="SSF53901">
    <property type="entry name" value="Thiolase-like"/>
    <property type="match status" value="1"/>
</dbReference>
<evidence type="ECO:0000256" key="2">
    <source>
        <dbReference type="ARBA" id="ARBA00022553"/>
    </source>
</evidence>
<dbReference type="InterPro" id="IPR049900">
    <property type="entry name" value="PKS_mFAS_DH"/>
</dbReference>
<dbReference type="GO" id="GO:0031177">
    <property type="term" value="F:phosphopantetheine binding"/>
    <property type="evidence" value="ECO:0007669"/>
    <property type="project" value="InterPro"/>
</dbReference>
<dbReference type="InterPro" id="IPR036736">
    <property type="entry name" value="ACP-like_sf"/>
</dbReference>
<dbReference type="InterPro" id="IPR014031">
    <property type="entry name" value="Ketoacyl_synth_C"/>
</dbReference>
<dbReference type="Pfam" id="PF21089">
    <property type="entry name" value="PKS_DH_N"/>
    <property type="match status" value="1"/>
</dbReference>
<dbReference type="InterPro" id="IPR029058">
    <property type="entry name" value="AB_hydrolase_fold"/>
</dbReference>
<evidence type="ECO:0000259" key="10">
    <source>
        <dbReference type="PROSITE" id="PS52019"/>
    </source>
</evidence>
<dbReference type="InterPro" id="IPR013217">
    <property type="entry name" value="Methyltransf_12"/>
</dbReference>
<dbReference type="OrthoDB" id="429813at2759"/>
<evidence type="ECO:0000256" key="1">
    <source>
        <dbReference type="ARBA" id="ARBA00022450"/>
    </source>
</evidence>
<dbReference type="SUPFAM" id="SSF52151">
    <property type="entry name" value="FabD/lysophospholipase-like"/>
    <property type="match status" value="1"/>
</dbReference>
<dbReference type="PROSITE" id="PS52019">
    <property type="entry name" value="PKS_MFAS_DH"/>
    <property type="match status" value="1"/>
</dbReference>
<dbReference type="InterPro" id="IPR013094">
    <property type="entry name" value="AB_hydrolase_3"/>
</dbReference>
<evidence type="ECO:0000256" key="5">
    <source>
        <dbReference type="PROSITE-ProRule" id="PRU01363"/>
    </source>
</evidence>
<dbReference type="InterPro" id="IPR006162">
    <property type="entry name" value="Ppantetheine_attach_site"/>
</dbReference>
<dbReference type="GeneID" id="34607643"/>
<evidence type="ECO:0000256" key="4">
    <source>
        <dbReference type="ARBA" id="ARBA00023268"/>
    </source>
</evidence>
<dbReference type="RefSeq" id="XP_022581297.1">
    <property type="nucleotide sequence ID" value="XM_022721178.1"/>
</dbReference>
<feature type="active site" description="Proton acceptor; for dehydratase activity" evidence="5">
    <location>
        <position position="973"/>
    </location>
</feature>
<dbReference type="PANTHER" id="PTHR43775:SF21">
    <property type="entry name" value="NON-REDUCING POLYKETIDE SYNTHASE AUSA-RELATED"/>
    <property type="match status" value="1"/>
</dbReference>
<dbReference type="Gene3D" id="3.40.50.150">
    <property type="entry name" value="Vaccinia Virus protein VP39"/>
    <property type="match status" value="1"/>
</dbReference>
<dbReference type="Gene3D" id="1.10.1200.10">
    <property type="entry name" value="ACP-like"/>
    <property type="match status" value="1"/>
</dbReference>
<feature type="active site" description="Proton donor; for dehydratase activity" evidence="5">
    <location>
        <position position="1158"/>
    </location>
</feature>
<evidence type="ECO:0000313" key="12">
    <source>
        <dbReference type="Proteomes" id="UP000184188"/>
    </source>
</evidence>
<name>A0A1L9SI29_9EURO</name>
<keyword evidence="12" id="KW-1185">Reference proteome</keyword>
<dbReference type="InterPro" id="IPR049552">
    <property type="entry name" value="PKS_DH_N"/>
</dbReference>
<keyword evidence="3" id="KW-0808">Transferase</keyword>
<dbReference type="Gene3D" id="3.30.70.3290">
    <property type="match status" value="1"/>
</dbReference>
<dbReference type="InterPro" id="IPR016039">
    <property type="entry name" value="Thiolase-like"/>
</dbReference>
<feature type="chain" id="PRO_5009887543" evidence="7">
    <location>
        <begin position="17"/>
        <end position="2233"/>
    </location>
</feature>
<dbReference type="GO" id="GO:0044550">
    <property type="term" value="P:secondary metabolite biosynthetic process"/>
    <property type="evidence" value="ECO:0007669"/>
    <property type="project" value="TreeGrafter"/>
</dbReference>
<dbReference type="SMART" id="SM00827">
    <property type="entry name" value="PKS_AT"/>
    <property type="match status" value="1"/>
</dbReference>
<dbReference type="InterPro" id="IPR050091">
    <property type="entry name" value="PKS_NRPS_Biosynth_Enz"/>
</dbReference>
<organism evidence="11 12">
    <name type="scientific">Penicilliopsis zonata CBS 506.65</name>
    <dbReference type="NCBI Taxonomy" id="1073090"/>
    <lineage>
        <taxon>Eukaryota</taxon>
        <taxon>Fungi</taxon>
        <taxon>Dikarya</taxon>
        <taxon>Ascomycota</taxon>
        <taxon>Pezizomycotina</taxon>
        <taxon>Eurotiomycetes</taxon>
        <taxon>Eurotiomycetidae</taxon>
        <taxon>Eurotiales</taxon>
        <taxon>Aspergillaceae</taxon>
        <taxon>Penicilliopsis</taxon>
    </lineage>
</organism>
<dbReference type="SMART" id="SM00823">
    <property type="entry name" value="PKS_PP"/>
    <property type="match status" value="1"/>
</dbReference>
<dbReference type="Proteomes" id="UP000184188">
    <property type="component" value="Unassembled WGS sequence"/>
</dbReference>
<dbReference type="InterPro" id="IPR029063">
    <property type="entry name" value="SAM-dependent_MTases_sf"/>
</dbReference>
<feature type="domain" description="Carrier" evidence="8">
    <location>
        <begin position="1281"/>
        <end position="1357"/>
    </location>
</feature>
<dbReference type="InterPro" id="IPR016035">
    <property type="entry name" value="Acyl_Trfase/lysoPLipase"/>
</dbReference>
<dbReference type="STRING" id="1073090.A0A1L9SI29"/>
<dbReference type="EMBL" id="KV878342">
    <property type="protein sequence ID" value="OJJ46787.1"/>
    <property type="molecule type" value="Genomic_DNA"/>
</dbReference>
<protein>
    <submittedName>
        <fullName evidence="11">Uncharacterized protein</fullName>
    </submittedName>
</protein>
<dbReference type="SUPFAM" id="SSF53335">
    <property type="entry name" value="S-adenosyl-L-methionine-dependent methyltransferases"/>
    <property type="match status" value="1"/>
</dbReference>
<dbReference type="GO" id="GO:0004312">
    <property type="term" value="F:fatty acid synthase activity"/>
    <property type="evidence" value="ECO:0007669"/>
    <property type="project" value="TreeGrafter"/>
</dbReference>
<keyword evidence="2" id="KW-0597">Phosphoprotein</keyword>
<dbReference type="Pfam" id="PF00550">
    <property type="entry name" value="PP-binding"/>
    <property type="match status" value="1"/>
</dbReference>
<dbReference type="PANTHER" id="PTHR43775">
    <property type="entry name" value="FATTY ACID SYNTHASE"/>
    <property type="match status" value="1"/>
</dbReference>
<feature type="region of interest" description="Disordered" evidence="6">
    <location>
        <begin position="1453"/>
        <end position="1473"/>
    </location>
</feature>
<accession>A0A1L9SI29</accession>
<dbReference type="InterPro" id="IPR020841">
    <property type="entry name" value="PKS_Beta-ketoAc_synthase_dom"/>
</dbReference>
<feature type="domain" description="PKS/mFAS DH" evidence="10">
    <location>
        <begin position="934"/>
        <end position="1255"/>
    </location>
</feature>
<feature type="region of interest" description="N-terminal hotdog fold" evidence="5">
    <location>
        <begin position="934"/>
        <end position="1077"/>
    </location>
</feature>
<dbReference type="Pfam" id="PF08242">
    <property type="entry name" value="Methyltransf_12"/>
    <property type="match status" value="1"/>
</dbReference>
<evidence type="ECO:0000256" key="6">
    <source>
        <dbReference type="SAM" id="MobiDB-lite"/>
    </source>
</evidence>
<dbReference type="SUPFAM" id="SSF53474">
    <property type="entry name" value="alpha/beta-Hydrolases"/>
    <property type="match status" value="1"/>
</dbReference>
<evidence type="ECO:0000256" key="7">
    <source>
        <dbReference type="SAM" id="SignalP"/>
    </source>
</evidence>
<dbReference type="Gene3D" id="3.40.47.10">
    <property type="match status" value="1"/>
</dbReference>
<dbReference type="Pfam" id="PF00109">
    <property type="entry name" value="ketoacyl-synt"/>
    <property type="match status" value="1"/>
</dbReference>
<evidence type="ECO:0000259" key="8">
    <source>
        <dbReference type="PROSITE" id="PS50075"/>
    </source>
</evidence>
<dbReference type="Pfam" id="PF02801">
    <property type="entry name" value="Ketoacyl-synt_C"/>
    <property type="match status" value="1"/>
</dbReference>
<evidence type="ECO:0000259" key="9">
    <source>
        <dbReference type="PROSITE" id="PS52004"/>
    </source>
</evidence>
<dbReference type="Pfam" id="PF18558">
    <property type="entry name" value="HTH_51"/>
    <property type="match status" value="1"/>
</dbReference>
<reference evidence="12" key="1">
    <citation type="journal article" date="2017" name="Genome Biol.">
        <title>Comparative genomics reveals high biological diversity and specific adaptations in the industrially and medically important fungal genus Aspergillus.</title>
        <authorList>
            <person name="de Vries R.P."/>
            <person name="Riley R."/>
            <person name="Wiebenga A."/>
            <person name="Aguilar-Osorio G."/>
            <person name="Amillis S."/>
            <person name="Uchima C.A."/>
            <person name="Anderluh G."/>
            <person name="Asadollahi M."/>
            <person name="Askin M."/>
            <person name="Barry K."/>
            <person name="Battaglia E."/>
            <person name="Bayram O."/>
            <person name="Benocci T."/>
            <person name="Braus-Stromeyer S.A."/>
            <person name="Caldana C."/>
            <person name="Canovas D."/>
            <person name="Cerqueira G.C."/>
            <person name="Chen F."/>
            <person name="Chen W."/>
            <person name="Choi C."/>
            <person name="Clum A."/>
            <person name="Dos Santos R.A."/>
            <person name="Damasio A.R."/>
            <person name="Diallinas G."/>
            <person name="Emri T."/>
            <person name="Fekete E."/>
            <person name="Flipphi M."/>
            <person name="Freyberg S."/>
            <person name="Gallo A."/>
            <person name="Gournas C."/>
            <person name="Habgood R."/>
            <person name="Hainaut M."/>
            <person name="Harispe M.L."/>
            <person name="Henrissat B."/>
            <person name="Hilden K.S."/>
            <person name="Hope R."/>
            <person name="Hossain A."/>
            <person name="Karabika E."/>
            <person name="Karaffa L."/>
            <person name="Karanyi Z."/>
            <person name="Krasevec N."/>
            <person name="Kuo A."/>
            <person name="Kusch H."/>
            <person name="LaButti K."/>
            <person name="Lagendijk E.L."/>
            <person name="Lapidus A."/>
            <person name="Levasseur A."/>
            <person name="Lindquist E."/>
            <person name="Lipzen A."/>
            <person name="Logrieco A.F."/>
            <person name="MacCabe A."/>
            <person name="Maekelae M.R."/>
            <person name="Malavazi I."/>
            <person name="Melin P."/>
            <person name="Meyer V."/>
            <person name="Mielnichuk N."/>
            <person name="Miskei M."/>
            <person name="Molnar A.P."/>
            <person name="Mule G."/>
            <person name="Ngan C.Y."/>
            <person name="Orejas M."/>
            <person name="Orosz E."/>
            <person name="Ouedraogo J.P."/>
            <person name="Overkamp K.M."/>
            <person name="Park H.-S."/>
            <person name="Perrone G."/>
            <person name="Piumi F."/>
            <person name="Punt P.J."/>
            <person name="Ram A.F."/>
            <person name="Ramon A."/>
            <person name="Rauscher S."/>
            <person name="Record E."/>
            <person name="Riano-Pachon D.M."/>
            <person name="Robert V."/>
            <person name="Roehrig J."/>
            <person name="Ruller R."/>
            <person name="Salamov A."/>
            <person name="Salih N.S."/>
            <person name="Samson R.A."/>
            <person name="Sandor E."/>
            <person name="Sanguinetti M."/>
            <person name="Schuetze T."/>
            <person name="Sepcic K."/>
            <person name="Shelest E."/>
            <person name="Sherlock G."/>
            <person name="Sophianopoulou V."/>
            <person name="Squina F.M."/>
            <person name="Sun H."/>
            <person name="Susca A."/>
            <person name="Todd R.B."/>
            <person name="Tsang A."/>
            <person name="Unkles S.E."/>
            <person name="van de Wiele N."/>
            <person name="van Rossen-Uffink D."/>
            <person name="Oliveira J.V."/>
            <person name="Vesth T.C."/>
            <person name="Visser J."/>
            <person name="Yu J.-H."/>
            <person name="Zhou M."/>
            <person name="Andersen M.R."/>
            <person name="Archer D.B."/>
            <person name="Baker S.E."/>
            <person name="Benoit I."/>
            <person name="Brakhage A.A."/>
            <person name="Braus G.H."/>
            <person name="Fischer R."/>
            <person name="Frisvad J.C."/>
            <person name="Goldman G.H."/>
            <person name="Houbraken J."/>
            <person name="Oakley B."/>
            <person name="Pocsi I."/>
            <person name="Scazzocchio C."/>
            <person name="Seiboth B."/>
            <person name="vanKuyk P.A."/>
            <person name="Wortman J."/>
            <person name="Dyer P.S."/>
            <person name="Grigoriev I.V."/>
        </authorList>
    </citation>
    <scope>NUCLEOTIDE SEQUENCE [LARGE SCALE GENOMIC DNA]</scope>
    <source>
        <strain evidence="12">CBS 506.65</strain>
    </source>
</reference>